<organism evidence="4 5">
    <name type="scientific">Rufibacter glacialis</name>
    <dbReference type="NCBI Taxonomy" id="1259555"/>
    <lineage>
        <taxon>Bacteria</taxon>
        <taxon>Pseudomonadati</taxon>
        <taxon>Bacteroidota</taxon>
        <taxon>Cytophagia</taxon>
        <taxon>Cytophagales</taxon>
        <taxon>Hymenobacteraceae</taxon>
        <taxon>Rufibacter</taxon>
    </lineage>
</organism>
<evidence type="ECO:0000256" key="1">
    <source>
        <dbReference type="ARBA" id="ARBA00022898"/>
    </source>
</evidence>
<dbReference type="InterPro" id="IPR015421">
    <property type="entry name" value="PyrdxlP-dep_Trfase_major"/>
</dbReference>
<dbReference type="InterPro" id="IPR015422">
    <property type="entry name" value="PyrdxlP-dep_Trfase_small"/>
</dbReference>
<name>A0ABV4RDJ3_9BACT</name>
<dbReference type="Gene3D" id="3.40.640.10">
    <property type="entry name" value="Type I PLP-dependent aspartate aminotransferase-like (Major domain)"/>
    <property type="match status" value="1"/>
</dbReference>
<keyword evidence="1 3" id="KW-0663">Pyridoxal phosphate</keyword>
<dbReference type="Pfam" id="PF01041">
    <property type="entry name" value="DegT_DnrJ_EryC1"/>
    <property type="match status" value="1"/>
</dbReference>
<protein>
    <submittedName>
        <fullName evidence="4">DegT/DnrJ/EryC1/StrS family aminotransferase</fullName>
    </submittedName>
</protein>
<keyword evidence="4" id="KW-0808">Transferase</keyword>
<dbReference type="PIRSF" id="PIRSF000390">
    <property type="entry name" value="PLP_StrS"/>
    <property type="match status" value="1"/>
</dbReference>
<dbReference type="SUPFAM" id="SSF53383">
    <property type="entry name" value="PLP-dependent transferases"/>
    <property type="match status" value="1"/>
</dbReference>
<proteinExistence type="inferred from homology"/>
<dbReference type="GO" id="GO:0008483">
    <property type="term" value="F:transaminase activity"/>
    <property type="evidence" value="ECO:0007669"/>
    <property type="project" value="UniProtKB-KW"/>
</dbReference>
<sequence length="374" mass="40996">MLSDPKMQVPFFTFREFPAGLQQRVEEALLTELRKNHLVLGPAVAQFEEEFGRYLGGGEVIGVGNGYDALVLCLRALGIGPGHEVVVPANGYIATINAVQQVGAKPVFAEPDPQTYNLTATSVLPVITPKTKVILPIHLYGQSCELNDLLDLCQSHDFELVEDFAQAQGTLYAGQPVGTFGKVNATSFYPTKNLGAVGDGGAVVTQDAAIAHWVRQYHNYGQSRRYEYAQAGINSRLDSLQAAVLTVKLVHLPDFNAERKRLASIYQQALADVGDLCLPSTSPAATDHIYHLYVVRTSQRDALQQFLQEKGIQTLVHYPVPPHLQPAYQHLGYRPGDFPLTEELATTSLSLPLFPGMTEPEQAYVVEEITAFFS</sequence>
<evidence type="ECO:0000313" key="5">
    <source>
        <dbReference type="Proteomes" id="UP001570846"/>
    </source>
</evidence>
<dbReference type="EMBL" id="JBGOGF010000001">
    <property type="protein sequence ID" value="MFA1770060.1"/>
    <property type="molecule type" value="Genomic_DNA"/>
</dbReference>
<dbReference type="InterPro" id="IPR015424">
    <property type="entry name" value="PyrdxlP-dep_Trfase"/>
</dbReference>
<dbReference type="Gene3D" id="3.90.1150.10">
    <property type="entry name" value="Aspartate Aminotransferase, domain 1"/>
    <property type="match status" value="1"/>
</dbReference>
<dbReference type="CDD" id="cd00616">
    <property type="entry name" value="AHBA_syn"/>
    <property type="match status" value="1"/>
</dbReference>
<dbReference type="PANTHER" id="PTHR30244">
    <property type="entry name" value="TRANSAMINASE"/>
    <property type="match status" value="1"/>
</dbReference>
<evidence type="ECO:0000256" key="2">
    <source>
        <dbReference type="ARBA" id="ARBA00037999"/>
    </source>
</evidence>
<comment type="similarity">
    <text evidence="2 3">Belongs to the DegT/DnrJ/EryC1 family.</text>
</comment>
<dbReference type="InterPro" id="IPR000653">
    <property type="entry name" value="DegT/StrS_aminotransferase"/>
</dbReference>
<reference evidence="4 5" key="1">
    <citation type="submission" date="2024-08" db="EMBL/GenBank/DDBJ databases">
        <authorList>
            <person name="Wei W."/>
        </authorList>
    </citation>
    <scope>NUCLEOTIDE SEQUENCE [LARGE SCALE GENOMIC DNA]</scope>
    <source>
        <strain evidence="4 5">XU2</strain>
    </source>
</reference>
<dbReference type="RefSeq" id="WP_225840713.1">
    <property type="nucleotide sequence ID" value="NZ_VKKZ01000019.1"/>
</dbReference>
<keyword evidence="4" id="KW-0032">Aminotransferase</keyword>
<accession>A0ABV4RDJ3</accession>
<keyword evidence="5" id="KW-1185">Reference proteome</keyword>
<comment type="caution">
    <text evidence="4">The sequence shown here is derived from an EMBL/GenBank/DDBJ whole genome shotgun (WGS) entry which is preliminary data.</text>
</comment>
<dbReference type="PANTHER" id="PTHR30244:SF36">
    <property type="entry name" value="3-OXO-GLUCOSE-6-PHOSPHATE:GLUTAMATE AMINOTRANSFERASE"/>
    <property type="match status" value="1"/>
</dbReference>
<gene>
    <name evidence="4" type="ORF">ACD591_02060</name>
</gene>
<dbReference type="Proteomes" id="UP001570846">
    <property type="component" value="Unassembled WGS sequence"/>
</dbReference>
<evidence type="ECO:0000313" key="4">
    <source>
        <dbReference type="EMBL" id="MFA1770060.1"/>
    </source>
</evidence>
<evidence type="ECO:0000256" key="3">
    <source>
        <dbReference type="RuleBase" id="RU004508"/>
    </source>
</evidence>